<dbReference type="InterPro" id="IPR028939">
    <property type="entry name" value="P5C_Rdtase_cat_N"/>
</dbReference>
<gene>
    <name evidence="3" type="ORF">VSH64_10825</name>
</gene>
<evidence type="ECO:0000256" key="1">
    <source>
        <dbReference type="SAM" id="MobiDB-lite"/>
    </source>
</evidence>
<evidence type="ECO:0000313" key="3">
    <source>
        <dbReference type="EMBL" id="WSE32599.1"/>
    </source>
</evidence>
<evidence type="ECO:0000313" key="4">
    <source>
        <dbReference type="Proteomes" id="UP001330812"/>
    </source>
</evidence>
<name>A0ABZ1IGB8_9PSEU</name>
<evidence type="ECO:0000259" key="2">
    <source>
        <dbReference type="Pfam" id="PF03807"/>
    </source>
</evidence>
<sequence>MEVGQAIEGNAIEGAGNADGARRGDVVIVDVPWAGHAEVLTSVRAEPAGKLVVDCVNPLGCDKQGACAMTVPDGSAAQQAAVPLPESRVTAAFHHLSAPVLRNPEIAELGTNVLVLGDSRADTYVVKALAGRARPARDLRQAAAQRPRGGVARRQPELRRPRYRAHAGLRDTAVRPPS</sequence>
<keyword evidence="4" id="KW-1185">Reference proteome</keyword>
<feature type="domain" description="Pyrroline-5-carboxylate reductase catalytic N-terminal" evidence="2">
    <location>
        <begin position="13"/>
        <end position="58"/>
    </location>
</feature>
<dbReference type="EMBL" id="CP142149">
    <property type="protein sequence ID" value="WSE32599.1"/>
    <property type="molecule type" value="Genomic_DNA"/>
</dbReference>
<dbReference type="Proteomes" id="UP001330812">
    <property type="component" value="Chromosome"/>
</dbReference>
<dbReference type="SUPFAM" id="SSF51735">
    <property type="entry name" value="NAD(P)-binding Rossmann-fold domains"/>
    <property type="match status" value="1"/>
</dbReference>
<dbReference type="RefSeq" id="WP_326835406.1">
    <property type="nucleotide sequence ID" value="NZ_CP142149.1"/>
</dbReference>
<dbReference type="Gene3D" id="3.40.50.720">
    <property type="entry name" value="NAD(P)-binding Rossmann-like Domain"/>
    <property type="match status" value="1"/>
</dbReference>
<dbReference type="Pfam" id="PF03807">
    <property type="entry name" value="F420_oxidored"/>
    <property type="match status" value="1"/>
</dbReference>
<feature type="compositionally biased region" description="Basic and acidic residues" evidence="1">
    <location>
        <begin position="168"/>
        <end position="178"/>
    </location>
</feature>
<feature type="region of interest" description="Disordered" evidence="1">
    <location>
        <begin position="135"/>
        <end position="178"/>
    </location>
</feature>
<protein>
    <submittedName>
        <fullName evidence="3">NAD(P)-binding domain-containing protein</fullName>
    </submittedName>
</protein>
<proteinExistence type="predicted"/>
<accession>A0ABZ1IGB8</accession>
<organism evidence="3 4">
    <name type="scientific">Amycolatopsis rhabdoformis</name>
    <dbReference type="NCBI Taxonomy" id="1448059"/>
    <lineage>
        <taxon>Bacteria</taxon>
        <taxon>Bacillati</taxon>
        <taxon>Actinomycetota</taxon>
        <taxon>Actinomycetes</taxon>
        <taxon>Pseudonocardiales</taxon>
        <taxon>Pseudonocardiaceae</taxon>
        <taxon>Amycolatopsis</taxon>
    </lineage>
</organism>
<dbReference type="InterPro" id="IPR036291">
    <property type="entry name" value="NAD(P)-bd_dom_sf"/>
</dbReference>
<reference evidence="3 4" key="1">
    <citation type="journal article" date="2015" name="Int. J. Syst. Evol. Microbiol.">
        <title>Amycolatopsis rhabdoformis sp. nov., an actinomycete isolated from a tropical forest soil.</title>
        <authorList>
            <person name="Souza W.R."/>
            <person name="Silva R.E."/>
            <person name="Goodfellow M."/>
            <person name="Busarakam K."/>
            <person name="Figueiro F.S."/>
            <person name="Ferreira D."/>
            <person name="Rodrigues-Filho E."/>
            <person name="Moraes L.A.B."/>
            <person name="Zucchi T.D."/>
        </authorList>
    </citation>
    <scope>NUCLEOTIDE SEQUENCE [LARGE SCALE GENOMIC DNA]</scope>
    <source>
        <strain evidence="3 4">NCIMB 14900</strain>
    </source>
</reference>